<gene>
    <name evidence="3" type="ORF">FISHEDRAFT_43700</name>
</gene>
<keyword evidence="2" id="KW-0472">Membrane</keyword>
<keyword evidence="4" id="KW-1185">Reference proteome</keyword>
<sequence>MQVLLFVPWCIVVGACILMCPQELERVAFNSVLGYMSPPHGIRRFAHWTEYAMTFVLIFAGALGHLLWWNSTFGLFLLVVFAAQTILAWQDFKVDLDIPLGDDDQQSIYLAFKYWALGFDLSQLRKTEDGIYLKHRTGDSHHESDVDEPKPLAVKKQE</sequence>
<organism evidence="3 4">
    <name type="scientific">Fistulina hepatica ATCC 64428</name>
    <dbReference type="NCBI Taxonomy" id="1128425"/>
    <lineage>
        <taxon>Eukaryota</taxon>
        <taxon>Fungi</taxon>
        <taxon>Dikarya</taxon>
        <taxon>Basidiomycota</taxon>
        <taxon>Agaricomycotina</taxon>
        <taxon>Agaricomycetes</taxon>
        <taxon>Agaricomycetidae</taxon>
        <taxon>Agaricales</taxon>
        <taxon>Fistulinaceae</taxon>
        <taxon>Fistulina</taxon>
    </lineage>
</organism>
<evidence type="ECO:0000313" key="3">
    <source>
        <dbReference type="EMBL" id="KIY48304.1"/>
    </source>
</evidence>
<keyword evidence="2" id="KW-0812">Transmembrane</keyword>
<reference evidence="3 4" key="1">
    <citation type="journal article" date="2015" name="Fungal Genet. Biol.">
        <title>Evolution of novel wood decay mechanisms in Agaricales revealed by the genome sequences of Fistulina hepatica and Cylindrobasidium torrendii.</title>
        <authorList>
            <person name="Floudas D."/>
            <person name="Held B.W."/>
            <person name="Riley R."/>
            <person name="Nagy L.G."/>
            <person name="Koehler G."/>
            <person name="Ransdell A.S."/>
            <person name="Younus H."/>
            <person name="Chow J."/>
            <person name="Chiniquy J."/>
            <person name="Lipzen A."/>
            <person name="Tritt A."/>
            <person name="Sun H."/>
            <person name="Haridas S."/>
            <person name="LaButti K."/>
            <person name="Ohm R.A."/>
            <person name="Kues U."/>
            <person name="Blanchette R.A."/>
            <person name="Grigoriev I.V."/>
            <person name="Minto R.E."/>
            <person name="Hibbett D.S."/>
        </authorList>
    </citation>
    <scope>NUCLEOTIDE SEQUENCE [LARGE SCALE GENOMIC DNA]</scope>
    <source>
        <strain evidence="3 4">ATCC 64428</strain>
    </source>
</reference>
<feature type="transmembrane region" description="Helical" evidence="2">
    <location>
        <begin position="45"/>
        <end position="67"/>
    </location>
</feature>
<accession>A0A0D7AD56</accession>
<evidence type="ECO:0000256" key="1">
    <source>
        <dbReference type="SAM" id="MobiDB-lite"/>
    </source>
</evidence>
<feature type="region of interest" description="Disordered" evidence="1">
    <location>
        <begin position="137"/>
        <end position="158"/>
    </location>
</feature>
<evidence type="ECO:0000256" key="2">
    <source>
        <dbReference type="SAM" id="Phobius"/>
    </source>
</evidence>
<proteinExistence type="predicted"/>
<dbReference type="EMBL" id="KN881851">
    <property type="protein sequence ID" value="KIY48304.1"/>
    <property type="molecule type" value="Genomic_DNA"/>
</dbReference>
<feature type="transmembrane region" description="Helical" evidence="2">
    <location>
        <begin position="73"/>
        <end position="89"/>
    </location>
</feature>
<dbReference type="AlphaFoldDB" id="A0A0D7AD56"/>
<keyword evidence="2" id="KW-1133">Transmembrane helix</keyword>
<evidence type="ECO:0000313" key="4">
    <source>
        <dbReference type="Proteomes" id="UP000054144"/>
    </source>
</evidence>
<feature type="transmembrane region" description="Helical" evidence="2">
    <location>
        <begin position="6"/>
        <end position="24"/>
    </location>
</feature>
<name>A0A0D7AD56_9AGAR</name>
<protein>
    <submittedName>
        <fullName evidence="3">Uncharacterized protein</fullName>
    </submittedName>
</protein>
<dbReference type="Proteomes" id="UP000054144">
    <property type="component" value="Unassembled WGS sequence"/>
</dbReference>
<dbReference type="OrthoDB" id="2752889at2759"/>